<keyword evidence="3" id="KW-0732">Signal</keyword>
<feature type="region of interest" description="Disordered" evidence="2">
    <location>
        <begin position="262"/>
        <end position="284"/>
    </location>
</feature>
<evidence type="ECO:0000313" key="5">
    <source>
        <dbReference type="EMBL" id="PPQ31342.1"/>
    </source>
</evidence>
<evidence type="ECO:0000256" key="1">
    <source>
        <dbReference type="ARBA" id="ARBA00009387"/>
    </source>
</evidence>
<protein>
    <recommendedName>
        <fullName evidence="4">Transglycosylase SLT domain-containing protein</fullName>
    </recommendedName>
</protein>
<dbReference type="RefSeq" id="WP_104520094.1">
    <property type="nucleotide sequence ID" value="NZ_NHRY01000191.1"/>
</dbReference>
<evidence type="ECO:0000313" key="6">
    <source>
        <dbReference type="Proteomes" id="UP000239724"/>
    </source>
</evidence>
<comment type="caution">
    <text evidence="5">The sequence shown here is derived from an EMBL/GenBank/DDBJ whole genome shotgun (WGS) entry which is preliminary data.</text>
</comment>
<dbReference type="InterPro" id="IPR008258">
    <property type="entry name" value="Transglycosylase_SLT_dom_1"/>
</dbReference>
<dbReference type="SUPFAM" id="SSF53955">
    <property type="entry name" value="Lysozyme-like"/>
    <property type="match status" value="1"/>
</dbReference>
<gene>
    <name evidence="5" type="ORF">CCS01_17395</name>
</gene>
<dbReference type="OrthoDB" id="5945995at2"/>
<dbReference type="AlphaFoldDB" id="A0A2S6N9P5"/>
<organism evidence="5 6">
    <name type="scientific">Rhodopila globiformis</name>
    <name type="common">Rhodopseudomonas globiformis</name>
    <dbReference type="NCBI Taxonomy" id="1071"/>
    <lineage>
        <taxon>Bacteria</taxon>
        <taxon>Pseudomonadati</taxon>
        <taxon>Pseudomonadota</taxon>
        <taxon>Alphaproteobacteria</taxon>
        <taxon>Acetobacterales</taxon>
        <taxon>Acetobacteraceae</taxon>
        <taxon>Rhodopila</taxon>
    </lineage>
</organism>
<dbReference type="Proteomes" id="UP000239724">
    <property type="component" value="Unassembled WGS sequence"/>
</dbReference>
<feature type="domain" description="Transglycosylase SLT" evidence="4">
    <location>
        <begin position="38"/>
        <end position="161"/>
    </location>
</feature>
<evidence type="ECO:0000256" key="3">
    <source>
        <dbReference type="SAM" id="SignalP"/>
    </source>
</evidence>
<evidence type="ECO:0000256" key="2">
    <source>
        <dbReference type="SAM" id="MobiDB-lite"/>
    </source>
</evidence>
<dbReference type="InterPro" id="IPR023346">
    <property type="entry name" value="Lysozyme-like_dom_sf"/>
</dbReference>
<feature type="chain" id="PRO_5015645624" description="Transglycosylase SLT domain-containing protein" evidence="3">
    <location>
        <begin position="22"/>
        <end position="284"/>
    </location>
</feature>
<reference evidence="5 6" key="1">
    <citation type="journal article" date="2018" name="Arch. Microbiol.">
        <title>New insights into the metabolic potential of the phototrophic purple bacterium Rhodopila globiformis DSM 161(T) from its draft genome sequence and evidence for a vanadium-dependent nitrogenase.</title>
        <authorList>
            <person name="Imhoff J.F."/>
            <person name="Rahn T."/>
            <person name="Kunzel S."/>
            <person name="Neulinger S.C."/>
        </authorList>
    </citation>
    <scope>NUCLEOTIDE SEQUENCE [LARGE SCALE GENOMIC DNA]</scope>
    <source>
        <strain evidence="5 6">DSM 161</strain>
    </source>
</reference>
<comment type="similarity">
    <text evidence="1">Belongs to the virb1 family.</text>
</comment>
<dbReference type="EMBL" id="NHRY01000191">
    <property type="protein sequence ID" value="PPQ31342.1"/>
    <property type="molecule type" value="Genomic_DNA"/>
</dbReference>
<feature type="signal peptide" evidence="3">
    <location>
        <begin position="1"/>
        <end position="21"/>
    </location>
</feature>
<accession>A0A2S6N9P5</accession>
<evidence type="ECO:0000259" key="4">
    <source>
        <dbReference type="Pfam" id="PF01464"/>
    </source>
</evidence>
<dbReference type="Gene3D" id="1.10.530.10">
    <property type="match status" value="1"/>
</dbReference>
<name>A0A2S6N9P5_RHOGL</name>
<keyword evidence="6" id="KW-1185">Reference proteome</keyword>
<dbReference type="Pfam" id="PF01464">
    <property type="entry name" value="SLT"/>
    <property type="match status" value="1"/>
</dbReference>
<sequence>MHTRVLTLILALLAPVAAAYARDKAVPPAAMACAPEITAAERDFALPPKLLHSIGIVESGRPDPASGRVVPWPWTINVLGVGHFFATKEDAIEAVRVLQALGIRSIDVGCMQVNLMHHPNAFASLDEAFDPRSNARYGARFLSALYHEIGSWPQAAAAYHSRTQDEGANYETRVMAIWPLANRFPDATLQLRAHATAPVENLSNYTPAFAAQVRQMHADLARLAAMSAPVVRKRARPGRPDARGYTAELAAEMRQAARLPVRHASPLSQPRGRVGIRIASRDDE</sequence>
<proteinExistence type="inferred from homology"/>